<dbReference type="PANTHER" id="PTHR36451">
    <property type="entry name" value="PAPS-DEPENDENT SULFOTRANSFERASE STF3"/>
    <property type="match status" value="1"/>
</dbReference>
<dbReference type="OrthoDB" id="9777890at2"/>
<dbReference type="InterPro" id="IPR052736">
    <property type="entry name" value="Stf3_sulfotransferase"/>
</dbReference>
<dbReference type="SUPFAM" id="SSF52540">
    <property type="entry name" value="P-loop containing nucleoside triphosphate hydrolases"/>
    <property type="match status" value="1"/>
</dbReference>
<dbReference type="Pfam" id="PF13469">
    <property type="entry name" value="Sulfotransfer_3"/>
    <property type="match status" value="2"/>
</dbReference>
<accession>A0A154L964</accession>
<dbReference type="RefSeq" id="WP_062949550.1">
    <property type="nucleotide sequence ID" value="NZ_LPVY01000004.1"/>
</dbReference>
<dbReference type="EMBL" id="LPVY01000004">
    <property type="protein sequence ID" value="KZB67286.1"/>
    <property type="molecule type" value="Genomic_DNA"/>
</dbReference>
<evidence type="ECO:0000313" key="1">
    <source>
        <dbReference type="EMBL" id="KZB67286.1"/>
    </source>
</evidence>
<dbReference type="PANTHER" id="PTHR36451:SF1">
    <property type="entry name" value="OMEGA-HYDROXY-BETA-DIHYDROMENAQUINONE-9 SULFOTRANSFERASE STF3"/>
    <property type="match status" value="1"/>
</dbReference>
<evidence type="ECO:0000313" key="2">
    <source>
        <dbReference type="Proteomes" id="UP000076335"/>
    </source>
</evidence>
<reference evidence="1 2" key="1">
    <citation type="submission" date="2015-12" db="EMBL/GenBank/DDBJ databases">
        <title>Genome sequence of Thalassospira lucentensis MCCC 1A02072.</title>
        <authorList>
            <person name="Lu L."/>
            <person name="Lai Q."/>
            <person name="Shao Z."/>
            <person name="Qian P."/>
        </authorList>
    </citation>
    <scope>NUCLEOTIDE SEQUENCE [LARGE SCALE GENOMIC DNA]</scope>
    <source>
        <strain evidence="1 2">MCCC 1A02072</strain>
    </source>
</reference>
<dbReference type="AlphaFoldDB" id="A0A154L964"/>
<sequence length="395" mass="45030">MTGQTTSEKSTTPASNGAAFHVSGWDNWLSGLIARHPMQWIRLGNFETKLAGDAIEDVQIEKPVFVAGLARSGSTILLETLARHSDAATHRYRDYPPVFTPYLWNKFVDLAPKGKEVAVERTHADGINITPESPEAFEEMIWMAFFRHLHDVNESNVLDGQISNPAFEKFYRDHIRKLIHVRGGKRYISKANYLVTRMEYLLSIFPDARFVLPVRDPLWHIASLAKQHDLFCKGEQDNPRAVAHMQRVGHYEFGLDRRPINTGDLHATRQIMKHWNEGDEVAGWAHYWSDLHHYIADRMTVNKALGDATLVVRYEDFVADPANQLRRLFDHVDLPGAEPIINEVAPTIHAPTYYRPKFSDEEIDLIRDVTAIAAARFGYDSKPEQAAHMAKTKRA</sequence>
<comment type="caution">
    <text evidence="1">The sequence shown here is derived from an EMBL/GenBank/DDBJ whole genome shotgun (WGS) entry which is preliminary data.</text>
</comment>
<proteinExistence type="predicted"/>
<dbReference type="InterPro" id="IPR027417">
    <property type="entry name" value="P-loop_NTPase"/>
</dbReference>
<organism evidence="1 2">
    <name type="scientific">Thalassospira lucentensis</name>
    <dbReference type="NCBI Taxonomy" id="168935"/>
    <lineage>
        <taxon>Bacteria</taxon>
        <taxon>Pseudomonadati</taxon>
        <taxon>Pseudomonadota</taxon>
        <taxon>Alphaproteobacteria</taxon>
        <taxon>Rhodospirillales</taxon>
        <taxon>Thalassospiraceae</taxon>
        <taxon>Thalassospira</taxon>
    </lineage>
</organism>
<dbReference type="Proteomes" id="UP000076335">
    <property type="component" value="Unassembled WGS sequence"/>
</dbReference>
<dbReference type="Gene3D" id="3.40.50.300">
    <property type="entry name" value="P-loop containing nucleotide triphosphate hydrolases"/>
    <property type="match status" value="1"/>
</dbReference>
<evidence type="ECO:0008006" key="3">
    <source>
        <dbReference type="Google" id="ProtNLM"/>
    </source>
</evidence>
<protein>
    <recommendedName>
        <fullName evidence="3">Sulfotransferase family protein</fullName>
    </recommendedName>
</protein>
<name>A0A154L964_9PROT</name>
<gene>
    <name evidence="1" type="ORF">AUP42_13155</name>
</gene>